<evidence type="ECO:0000256" key="1">
    <source>
        <dbReference type="SAM" id="MobiDB-lite"/>
    </source>
</evidence>
<organism evidence="2">
    <name type="scientific">Streptomyces sp. R35</name>
    <dbReference type="NCBI Taxonomy" id="3238630"/>
    <lineage>
        <taxon>Bacteria</taxon>
        <taxon>Bacillati</taxon>
        <taxon>Actinomycetota</taxon>
        <taxon>Actinomycetes</taxon>
        <taxon>Kitasatosporales</taxon>
        <taxon>Streptomycetaceae</taxon>
        <taxon>Streptomyces</taxon>
    </lineage>
</organism>
<reference evidence="2" key="1">
    <citation type="submission" date="2024-07" db="EMBL/GenBank/DDBJ databases">
        <authorList>
            <person name="Yu S.T."/>
        </authorList>
    </citation>
    <scope>NUCLEOTIDE SEQUENCE</scope>
    <source>
        <strain evidence="2">R35</strain>
    </source>
</reference>
<feature type="region of interest" description="Disordered" evidence="1">
    <location>
        <begin position="1"/>
        <end position="57"/>
    </location>
</feature>
<dbReference type="EMBL" id="CP163440">
    <property type="protein sequence ID" value="XDQ62075.1"/>
    <property type="molecule type" value="Genomic_DNA"/>
</dbReference>
<evidence type="ECO:0000313" key="2">
    <source>
        <dbReference type="EMBL" id="XDQ62075.1"/>
    </source>
</evidence>
<accession>A0AB39S8M7</accession>
<protein>
    <submittedName>
        <fullName evidence="2">Uncharacterized protein</fullName>
    </submittedName>
</protein>
<proteinExistence type="predicted"/>
<sequence>MNDISTMEAPGTDTYRAQAESHGRHRGPVSGQEVSGPDAEAAPHGRHRKPSDQDMSA</sequence>
<name>A0AB39S8M7_9ACTN</name>
<dbReference type="RefSeq" id="WP_369258406.1">
    <property type="nucleotide sequence ID" value="NZ_CP163440.1"/>
</dbReference>
<dbReference type="AlphaFoldDB" id="A0AB39S8M7"/>
<gene>
    <name evidence="2" type="ORF">AB5J50_15340</name>
</gene>